<feature type="compositionally biased region" description="Basic and acidic residues" evidence="1">
    <location>
        <begin position="99"/>
        <end position="119"/>
    </location>
</feature>
<evidence type="ECO:0000256" key="1">
    <source>
        <dbReference type="SAM" id="MobiDB-lite"/>
    </source>
</evidence>
<dbReference type="EMBL" id="JH795861">
    <property type="protein sequence ID" value="EJU02691.1"/>
    <property type="molecule type" value="Genomic_DNA"/>
</dbReference>
<keyword evidence="3" id="KW-1185">Reference proteome</keyword>
<evidence type="ECO:0000313" key="3">
    <source>
        <dbReference type="Proteomes" id="UP000030653"/>
    </source>
</evidence>
<dbReference type="AlphaFoldDB" id="M5FXH4"/>
<dbReference type="Proteomes" id="UP000030653">
    <property type="component" value="Unassembled WGS sequence"/>
</dbReference>
<sequence>MPFLNAPLPTVPFGNVSSLPTYDQGMYNRAPAQSHPMTMYPLPSYRAAVNAFNAPSSVPAPLPHRPSFVFPSLGKIAASAEERRAAELAMRVFERIERKELRKEERTARKTQRKEERAERRARRHHRL</sequence>
<organism evidence="2 3">
    <name type="scientific">Dacryopinax primogenitus (strain DJM 731)</name>
    <name type="common">Brown rot fungus</name>
    <dbReference type="NCBI Taxonomy" id="1858805"/>
    <lineage>
        <taxon>Eukaryota</taxon>
        <taxon>Fungi</taxon>
        <taxon>Dikarya</taxon>
        <taxon>Basidiomycota</taxon>
        <taxon>Agaricomycotina</taxon>
        <taxon>Dacrymycetes</taxon>
        <taxon>Dacrymycetales</taxon>
        <taxon>Dacrymycetaceae</taxon>
        <taxon>Dacryopinax</taxon>
    </lineage>
</organism>
<feature type="region of interest" description="Disordered" evidence="1">
    <location>
        <begin position="99"/>
        <end position="128"/>
    </location>
</feature>
<proteinExistence type="predicted"/>
<gene>
    <name evidence="2" type="ORF">DACRYDRAFT_106755</name>
</gene>
<accession>M5FXH4</accession>
<protein>
    <submittedName>
        <fullName evidence="2">Uncharacterized protein</fullName>
    </submittedName>
</protein>
<dbReference type="RefSeq" id="XP_040629585.1">
    <property type="nucleotide sequence ID" value="XM_040768323.1"/>
</dbReference>
<reference evidence="2 3" key="1">
    <citation type="journal article" date="2012" name="Science">
        <title>The Paleozoic origin of enzymatic lignin decomposition reconstructed from 31 fungal genomes.</title>
        <authorList>
            <person name="Floudas D."/>
            <person name="Binder M."/>
            <person name="Riley R."/>
            <person name="Barry K."/>
            <person name="Blanchette R.A."/>
            <person name="Henrissat B."/>
            <person name="Martinez A.T."/>
            <person name="Otillar R."/>
            <person name="Spatafora J.W."/>
            <person name="Yadav J.S."/>
            <person name="Aerts A."/>
            <person name="Benoit I."/>
            <person name="Boyd A."/>
            <person name="Carlson A."/>
            <person name="Copeland A."/>
            <person name="Coutinho P.M."/>
            <person name="de Vries R.P."/>
            <person name="Ferreira P."/>
            <person name="Findley K."/>
            <person name="Foster B."/>
            <person name="Gaskell J."/>
            <person name="Glotzer D."/>
            <person name="Gorecki P."/>
            <person name="Heitman J."/>
            <person name="Hesse C."/>
            <person name="Hori C."/>
            <person name="Igarashi K."/>
            <person name="Jurgens J.A."/>
            <person name="Kallen N."/>
            <person name="Kersten P."/>
            <person name="Kohler A."/>
            <person name="Kuees U."/>
            <person name="Kumar T.K.A."/>
            <person name="Kuo A."/>
            <person name="LaButti K."/>
            <person name="Larrondo L.F."/>
            <person name="Lindquist E."/>
            <person name="Ling A."/>
            <person name="Lombard V."/>
            <person name="Lucas S."/>
            <person name="Lundell T."/>
            <person name="Martin R."/>
            <person name="McLaughlin D.J."/>
            <person name="Morgenstern I."/>
            <person name="Morin E."/>
            <person name="Murat C."/>
            <person name="Nagy L.G."/>
            <person name="Nolan M."/>
            <person name="Ohm R.A."/>
            <person name="Patyshakuliyeva A."/>
            <person name="Rokas A."/>
            <person name="Ruiz-Duenas F.J."/>
            <person name="Sabat G."/>
            <person name="Salamov A."/>
            <person name="Samejima M."/>
            <person name="Schmutz J."/>
            <person name="Slot J.C."/>
            <person name="St John F."/>
            <person name="Stenlid J."/>
            <person name="Sun H."/>
            <person name="Sun S."/>
            <person name="Syed K."/>
            <person name="Tsang A."/>
            <person name="Wiebenga A."/>
            <person name="Young D."/>
            <person name="Pisabarro A."/>
            <person name="Eastwood D.C."/>
            <person name="Martin F."/>
            <person name="Cullen D."/>
            <person name="Grigoriev I.V."/>
            <person name="Hibbett D.S."/>
        </authorList>
    </citation>
    <scope>NUCLEOTIDE SEQUENCE [LARGE SCALE GENOMIC DNA]</scope>
    <source>
        <strain evidence="2 3">DJM-731 SS1</strain>
    </source>
</reference>
<evidence type="ECO:0000313" key="2">
    <source>
        <dbReference type="EMBL" id="EJU02691.1"/>
    </source>
</evidence>
<dbReference type="HOGENOM" id="CLU_1959510_0_0_1"/>
<name>M5FXH4_DACPD</name>
<dbReference type="GeneID" id="63683385"/>